<keyword evidence="2" id="KW-1185">Reference proteome</keyword>
<protein>
    <submittedName>
        <fullName evidence="1">Uncharacterized protein</fullName>
    </submittedName>
</protein>
<dbReference type="EMBL" id="FNEI01000013">
    <property type="protein sequence ID" value="SDJ60694.1"/>
    <property type="molecule type" value="Genomic_DNA"/>
</dbReference>
<proteinExistence type="predicted"/>
<gene>
    <name evidence="1" type="ORF">SAMN05216555_11339</name>
</gene>
<accession>A0A1G8V4B5</accession>
<name>A0A1G8V4B5_9MICC</name>
<reference evidence="2" key="1">
    <citation type="submission" date="2016-10" db="EMBL/GenBank/DDBJ databases">
        <authorList>
            <person name="Varghese N."/>
            <person name="Submissions S."/>
        </authorList>
    </citation>
    <scope>NUCLEOTIDE SEQUENCE [LARGE SCALE GENOMIC DNA]</scope>
    <source>
        <strain evidence="2">CGMCC 1.10783</strain>
    </source>
</reference>
<organism evidence="1 2">
    <name type="scientific">Arthrobacter cupressi</name>
    <dbReference type="NCBI Taxonomy" id="1045773"/>
    <lineage>
        <taxon>Bacteria</taxon>
        <taxon>Bacillati</taxon>
        <taxon>Actinomycetota</taxon>
        <taxon>Actinomycetes</taxon>
        <taxon>Micrococcales</taxon>
        <taxon>Micrococcaceae</taxon>
        <taxon>Arthrobacter</taxon>
    </lineage>
</organism>
<dbReference type="Proteomes" id="UP000182130">
    <property type="component" value="Unassembled WGS sequence"/>
</dbReference>
<evidence type="ECO:0000313" key="2">
    <source>
        <dbReference type="Proteomes" id="UP000182130"/>
    </source>
</evidence>
<dbReference type="AlphaFoldDB" id="A0A1G8V4B5"/>
<dbReference type="OrthoDB" id="4946949at2"/>
<dbReference type="RefSeq" id="WP_074590284.1">
    <property type="nucleotide sequence ID" value="NZ_FNEI01000013.1"/>
</dbReference>
<sequence length="139" mass="15268">MLNALTAQVRAAHLLVRPEEEWDALTDDLWRAYDSKDSDLVEQLSEPYLASWRVVTRNLLAEPLAAAGIRVARPAHPWAIATLERAGVVREPLLCSLDQDMSDPWEAAAAGGGLQLQHFNDIMAGYESCLKELLSTSAA</sequence>
<evidence type="ECO:0000313" key="1">
    <source>
        <dbReference type="EMBL" id="SDJ60694.1"/>
    </source>
</evidence>